<dbReference type="EMBL" id="BSDC01000001">
    <property type="protein sequence ID" value="GLH65991.1"/>
    <property type="molecule type" value="Genomic_DNA"/>
</dbReference>
<accession>A0ABQ5PV27</accession>
<reference evidence="1" key="1">
    <citation type="journal article" date="2023" name="Antonie Van Leeuwenhoek">
        <title>Mesoterricola silvestris gen. nov., sp. nov., Mesoterricola sediminis sp. nov., Geothrix oryzae sp. nov., Geothrix edaphica sp. nov., Geothrix rubra sp. nov., and Geothrix limicola sp. nov., six novel members of Acidobacteriota isolated from soils.</title>
        <authorList>
            <person name="Itoh H."/>
            <person name="Sugisawa Y."/>
            <person name="Mise K."/>
            <person name="Xu Z."/>
            <person name="Kuniyasu M."/>
            <person name="Ushijima N."/>
            <person name="Kawano K."/>
            <person name="Kobayashi E."/>
            <person name="Shiratori Y."/>
            <person name="Masuda Y."/>
            <person name="Senoo K."/>
        </authorList>
    </citation>
    <scope>NUCLEOTIDE SEQUENCE</scope>
    <source>
        <strain evidence="1">Red802</strain>
    </source>
</reference>
<sequence length="182" mass="19983">MDLNDLAAHLAQRQERQRSEATARMARYRAYLGQVDTLFTQVEGWLRPLRDQGLLAFRHPVLHRDCVIRSEPVVGLDVVLGRFSLEFAPLGPEQAGIELLRPLAGPPPRVLSVSLSPTHRAKGAFSPSLTLILDEAGRWQVAQGLSVPKARPFDEGFLATHLAQCLATEDAASRPRHPGGCP</sequence>
<protein>
    <submittedName>
        <fullName evidence="1">Uncharacterized protein</fullName>
    </submittedName>
</protein>
<dbReference type="RefSeq" id="WP_285606080.1">
    <property type="nucleotide sequence ID" value="NZ_BSDC01000001.1"/>
</dbReference>
<proteinExistence type="predicted"/>
<keyword evidence="2" id="KW-1185">Reference proteome</keyword>
<evidence type="ECO:0000313" key="1">
    <source>
        <dbReference type="EMBL" id="GLH65991.1"/>
    </source>
</evidence>
<organism evidence="1 2">
    <name type="scientific">Geothrix edaphica</name>
    <dbReference type="NCBI Taxonomy" id="2927976"/>
    <lineage>
        <taxon>Bacteria</taxon>
        <taxon>Pseudomonadati</taxon>
        <taxon>Acidobacteriota</taxon>
        <taxon>Holophagae</taxon>
        <taxon>Holophagales</taxon>
        <taxon>Holophagaceae</taxon>
        <taxon>Geothrix</taxon>
    </lineage>
</organism>
<name>A0ABQ5PV27_9BACT</name>
<dbReference type="Proteomes" id="UP001165044">
    <property type="component" value="Unassembled WGS sequence"/>
</dbReference>
<comment type="caution">
    <text evidence="1">The sequence shown here is derived from an EMBL/GenBank/DDBJ whole genome shotgun (WGS) entry which is preliminary data.</text>
</comment>
<evidence type="ECO:0000313" key="2">
    <source>
        <dbReference type="Proteomes" id="UP001165044"/>
    </source>
</evidence>
<gene>
    <name evidence="1" type="ORF">GETHED_03550</name>
</gene>